<dbReference type="EMBL" id="MN740780">
    <property type="protein sequence ID" value="QHU11248.1"/>
    <property type="molecule type" value="Genomic_DNA"/>
</dbReference>
<sequence length="249" mass="25580">MNTSSATSTMSSASKPAAVKRVAKKESPAAAPVAAPAPVAVASPAAAAPKEKKAKASPAAAPAPAPVVAAAEAPAASAVAAVAVAAEPVTTVTQDIESLTSQLQSVRDAAISGLKALTKLSKRVAREVKEAGRRRRVRKAAPVEGAPPVAKRPTIFTTPVTLRDGLCSFLGKPNGSQMTPADVTRAFSAYVDSHKLKDAEKGHTIHPDAAMRKVLGVKEGETLTYRNIQTYLYKLYDLPKKAAAVAATA</sequence>
<evidence type="ECO:0000256" key="1">
    <source>
        <dbReference type="SAM" id="MobiDB-lite"/>
    </source>
</evidence>
<dbReference type="InterPro" id="IPR036885">
    <property type="entry name" value="SWIB_MDM2_dom_sf"/>
</dbReference>
<accession>A0A6C0K4T8</accession>
<proteinExistence type="predicted"/>
<protein>
    <recommendedName>
        <fullName evidence="2">DM2 domain-containing protein</fullName>
    </recommendedName>
</protein>
<feature type="region of interest" description="Disordered" evidence="1">
    <location>
        <begin position="1"/>
        <end position="61"/>
    </location>
</feature>
<feature type="domain" description="DM2" evidence="2">
    <location>
        <begin position="155"/>
        <end position="238"/>
    </location>
</feature>
<dbReference type="CDD" id="cd10567">
    <property type="entry name" value="SWIB-MDM2_like"/>
    <property type="match status" value="1"/>
</dbReference>
<name>A0A6C0K4T8_9ZZZZ</name>
<feature type="compositionally biased region" description="Low complexity" evidence="1">
    <location>
        <begin position="28"/>
        <end position="48"/>
    </location>
</feature>
<dbReference type="Gene3D" id="1.10.245.10">
    <property type="entry name" value="SWIB/MDM2 domain"/>
    <property type="match status" value="1"/>
</dbReference>
<feature type="region of interest" description="Disordered" evidence="1">
    <location>
        <begin position="131"/>
        <end position="150"/>
    </location>
</feature>
<organism evidence="3">
    <name type="scientific">viral metagenome</name>
    <dbReference type="NCBI Taxonomy" id="1070528"/>
    <lineage>
        <taxon>unclassified sequences</taxon>
        <taxon>metagenomes</taxon>
        <taxon>organismal metagenomes</taxon>
    </lineage>
</organism>
<evidence type="ECO:0000259" key="2">
    <source>
        <dbReference type="PROSITE" id="PS51925"/>
    </source>
</evidence>
<dbReference type="Pfam" id="PF02201">
    <property type="entry name" value="SWIB"/>
    <property type="match status" value="1"/>
</dbReference>
<dbReference type="InterPro" id="IPR003121">
    <property type="entry name" value="SWIB_MDM2_domain"/>
</dbReference>
<feature type="compositionally biased region" description="Low complexity" evidence="1">
    <location>
        <begin position="1"/>
        <end position="17"/>
    </location>
</feature>
<dbReference type="PROSITE" id="PS51925">
    <property type="entry name" value="SWIB_MDM2"/>
    <property type="match status" value="1"/>
</dbReference>
<dbReference type="SUPFAM" id="SSF47592">
    <property type="entry name" value="SWIB/MDM2 domain"/>
    <property type="match status" value="1"/>
</dbReference>
<dbReference type="AlphaFoldDB" id="A0A6C0K4T8"/>
<reference evidence="3" key="1">
    <citation type="journal article" date="2020" name="Nature">
        <title>Giant virus diversity and host interactions through global metagenomics.</title>
        <authorList>
            <person name="Schulz F."/>
            <person name="Roux S."/>
            <person name="Paez-Espino D."/>
            <person name="Jungbluth S."/>
            <person name="Walsh D.A."/>
            <person name="Denef V.J."/>
            <person name="McMahon K.D."/>
            <person name="Konstantinidis K.T."/>
            <person name="Eloe-Fadrosh E.A."/>
            <person name="Kyrpides N.C."/>
            <person name="Woyke T."/>
        </authorList>
    </citation>
    <scope>NUCLEOTIDE SEQUENCE</scope>
    <source>
        <strain evidence="3">GVMAG-S-1101165-84</strain>
    </source>
</reference>
<evidence type="ECO:0000313" key="3">
    <source>
        <dbReference type="EMBL" id="QHU11248.1"/>
    </source>
</evidence>